<keyword evidence="2" id="KW-1185">Reference proteome</keyword>
<dbReference type="AlphaFoldDB" id="A0A222VL45"/>
<gene>
    <name evidence="1" type="ORF">SAMN05421630_102212</name>
</gene>
<proteinExistence type="predicted"/>
<evidence type="ECO:0000313" key="1">
    <source>
        <dbReference type="EMBL" id="SDC46550.1"/>
    </source>
</evidence>
<dbReference type="InterPro" id="IPR023850">
    <property type="entry name" value="MftB"/>
</dbReference>
<sequence length="94" mass="10120">MSTEPFEAGRPYRLSSGVALRPEPFGALVYDFTTRKLSFLKTQLLVDVVRDLENQPDALTTLGAAGVPDAQHPRYLDALAGLLSAGTIESRGDS</sequence>
<dbReference type="KEGG" id="pmad:BAY61_06020"/>
<dbReference type="Pfam" id="PF26520">
    <property type="entry name" value="MftB_chaperone"/>
    <property type="match status" value="1"/>
</dbReference>
<evidence type="ECO:0000313" key="2">
    <source>
        <dbReference type="Proteomes" id="UP000199494"/>
    </source>
</evidence>
<dbReference type="RefSeq" id="WP_091799558.1">
    <property type="nucleotide sequence ID" value="NZ_CP016353.1"/>
</dbReference>
<accession>A0A222VL45</accession>
<dbReference type="OrthoDB" id="3784885at2"/>
<protein>
    <submittedName>
        <fullName evidence="1">Putative mycofactocin binding protein MftB</fullName>
    </submittedName>
</protein>
<dbReference type="EMBL" id="FMZE01000002">
    <property type="protein sequence ID" value="SDC46550.1"/>
    <property type="molecule type" value="Genomic_DNA"/>
</dbReference>
<dbReference type="NCBIfam" id="TIGR03967">
    <property type="entry name" value="mycofact_MftB"/>
    <property type="match status" value="1"/>
</dbReference>
<reference evidence="1 2" key="1">
    <citation type="submission" date="2016-10" db="EMBL/GenBank/DDBJ databases">
        <authorList>
            <person name="de Groot N.N."/>
        </authorList>
    </citation>
    <scope>NUCLEOTIDE SEQUENCE [LARGE SCALE GENOMIC DNA]</scope>
    <source>
        <strain evidence="1 2">CGMCC 4.5506</strain>
    </source>
</reference>
<dbReference type="Proteomes" id="UP000199494">
    <property type="component" value="Unassembled WGS sequence"/>
</dbReference>
<dbReference type="STRING" id="530584.SAMN05421630_102212"/>
<organism evidence="1 2">
    <name type="scientific">Prauserella marina</name>
    <dbReference type="NCBI Taxonomy" id="530584"/>
    <lineage>
        <taxon>Bacteria</taxon>
        <taxon>Bacillati</taxon>
        <taxon>Actinomycetota</taxon>
        <taxon>Actinomycetes</taxon>
        <taxon>Pseudonocardiales</taxon>
        <taxon>Pseudonocardiaceae</taxon>
        <taxon>Prauserella</taxon>
    </lineage>
</organism>
<name>A0A222VL45_9PSEU</name>